<dbReference type="Gene3D" id="3.40.50.150">
    <property type="entry name" value="Vaccinia Virus protein VP39"/>
    <property type="match status" value="1"/>
</dbReference>
<name>A0ABQ4JFH5_9ACTN</name>
<protein>
    <recommendedName>
        <fullName evidence="1">Methyltransferase FkbM domain-containing protein</fullName>
    </recommendedName>
</protein>
<keyword evidence="3" id="KW-1185">Reference proteome</keyword>
<dbReference type="SUPFAM" id="SSF53335">
    <property type="entry name" value="S-adenosyl-L-methionine-dependent methyltransferases"/>
    <property type="match status" value="1"/>
</dbReference>
<reference evidence="2 3" key="1">
    <citation type="submission" date="2021-01" db="EMBL/GenBank/DDBJ databases">
        <title>Whole genome shotgun sequence of Verrucosispora qiuiae NBRC 106684.</title>
        <authorList>
            <person name="Komaki H."/>
            <person name="Tamura T."/>
        </authorList>
    </citation>
    <scope>NUCLEOTIDE SEQUENCE [LARGE SCALE GENOMIC DNA]</scope>
    <source>
        <strain evidence="2 3">NBRC 106684</strain>
    </source>
</reference>
<dbReference type="InterPro" id="IPR006342">
    <property type="entry name" value="FkbM_mtfrase"/>
</dbReference>
<dbReference type="InterPro" id="IPR029063">
    <property type="entry name" value="SAM-dependent_MTases_sf"/>
</dbReference>
<dbReference type="NCBIfam" id="TIGR01444">
    <property type="entry name" value="fkbM_fam"/>
    <property type="match status" value="1"/>
</dbReference>
<sequence>MNAMLPYTQPPPYHSQWGEDRWIAENLHLSTHGVFVDIGAGDGVRGSNTLYVENLGWRGLCVDADPRNHQRLRQRCCAVDTCAVSATPGLWPFGMYRHKPSWSGLHRTGTDYQEIVVTCRTLEDLLDQWCINHIDLLSIDVEGTELDVWNSFDPDKHQPKIVIIEYDDSHPDRHRRSIHDRLGQETYELVHVTPANLVLHRTDPSGRHRR</sequence>
<proteinExistence type="predicted"/>
<dbReference type="Proteomes" id="UP000653076">
    <property type="component" value="Unassembled WGS sequence"/>
</dbReference>
<evidence type="ECO:0000259" key="1">
    <source>
        <dbReference type="Pfam" id="PF05050"/>
    </source>
</evidence>
<dbReference type="InterPro" id="IPR053202">
    <property type="entry name" value="EGF_Rcpt_Signaling_Reg"/>
</dbReference>
<dbReference type="EMBL" id="BOPC01000056">
    <property type="protein sequence ID" value="GIJ28850.1"/>
    <property type="molecule type" value="Genomic_DNA"/>
</dbReference>
<dbReference type="PANTHER" id="PTHR34009">
    <property type="entry name" value="PROTEIN STAR"/>
    <property type="match status" value="1"/>
</dbReference>
<evidence type="ECO:0000313" key="3">
    <source>
        <dbReference type="Proteomes" id="UP000653076"/>
    </source>
</evidence>
<feature type="domain" description="Methyltransferase FkbM" evidence="1">
    <location>
        <begin position="37"/>
        <end position="175"/>
    </location>
</feature>
<dbReference type="PANTHER" id="PTHR34009:SF2">
    <property type="entry name" value="PROTEIN STAR"/>
    <property type="match status" value="1"/>
</dbReference>
<gene>
    <name evidence="2" type="ORF">Vqi01_40120</name>
</gene>
<dbReference type="Pfam" id="PF05050">
    <property type="entry name" value="Methyltransf_21"/>
    <property type="match status" value="1"/>
</dbReference>
<evidence type="ECO:0000313" key="2">
    <source>
        <dbReference type="EMBL" id="GIJ28850.1"/>
    </source>
</evidence>
<comment type="caution">
    <text evidence="2">The sequence shown here is derived from an EMBL/GenBank/DDBJ whole genome shotgun (WGS) entry which is preliminary data.</text>
</comment>
<accession>A0ABQ4JFH5</accession>
<organism evidence="2 3">
    <name type="scientific">Micromonospora qiuiae</name>
    <dbReference type="NCBI Taxonomy" id="502268"/>
    <lineage>
        <taxon>Bacteria</taxon>
        <taxon>Bacillati</taxon>
        <taxon>Actinomycetota</taxon>
        <taxon>Actinomycetes</taxon>
        <taxon>Micromonosporales</taxon>
        <taxon>Micromonosporaceae</taxon>
        <taxon>Micromonospora</taxon>
    </lineage>
</organism>